<dbReference type="InterPro" id="IPR001594">
    <property type="entry name" value="Palmitoyltrfase_DHHC"/>
</dbReference>
<comment type="similarity">
    <text evidence="2 12">Belongs to the DHHC palmitoyltransferase family.</text>
</comment>
<comment type="domain">
    <text evidence="12">The DHHC domain is required for palmitoyltransferase activity.</text>
</comment>
<dbReference type="GO" id="GO:0005794">
    <property type="term" value="C:Golgi apparatus"/>
    <property type="evidence" value="ECO:0007669"/>
    <property type="project" value="UniProtKB-SubCell"/>
</dbReference>
<keyword evidence="6" id="KW-0333">Golgi apparatus</keyword>
<protein>
    <recommendedName>
        <fullName evidence="12">Palmitoyltransferase</fullName>
        <ecNumber evidence="12">2.3.1.225</ecNumber>
    </recommendedName>
</protein>
<organism evidence="14 15">
    <name type="scientific">Hippocampus comes</name>
    <name type="common">Tiger tail seahorse</name>
    <dbReference type="NCBI Taxonomy" id="109280"/>
    <lineage>
        <taxon>Eukaryota</taxon>
        <taxon>Metazoa</taxon>
        <taxon>Chordata</taxon>
        <taxon>Craniata</taxon>
        <taxon>Vertebrata</taxon>
        <taxon>Euteleostomi</taxon>
        <taxon>Actinopterygii</taxon>
        <taxon>Neopterygii</taxon>
        <taxon>Teleostei</taxon>
        <taxon>Neoteleostei</taxon>
        <taxon>Acanthomorphata</taxon>
        <taxon>Syngnathiaria</taxon>
        <taxon>Syngnathiformes</taxon>
        <taxon>Syngnathoidei</taxon>
        <taxon>Syngnathidae</taxon>
        <taxon>Hippocampus</taxon>
    </lineage>
</organism>
<evidence type="ECO:0000256" key="12">
    <source>
        <dbReference type="RuleBase" id="RU079119"/>
    </source>
</evidence>
<dbReference type="GO" id="GO:0006612">
    <property type="term" value="P:protein targeting to membrane"/>
    <property type="evidence" value="ECO:0007669"/>
    <property type="project" value="TreeGrafter"/>
</dbReference>
<keyword evidence="8" id="KW-0564">Palmitate</keyword>
<dbReference type="GeneID" id="109514042"/>
<dbReference type="PANTHER" id="PTHR22883:SF475">
    <property type="entry name" value="PALMITOYLTRANSFERASE ZDHHC23"/>
    <property type="match status" value="1"/>
</dbReference>
<keyword evidence="7 12" id="KW-0472">Membrane</keyword>
<comment type="catalytic activity">
    <reaction evidence="11">
        <text>L-cysteinyl-[protein] + hexadecanoyl-CoA = S-hexadecanoyl-L-cysteinyl-[protein] + CoA</text>
        <dbReference type="Rhea" id="RHEA:36683"/>
        <dbReference type="Rhea" id="RHEA-COMP:10131"/>
        <dbReference type="Rhea" id="RHEA-COMP:11032"/>
        <dbReference type="ChEBI" id="CHEBI:29950"/>
        <dbReference type="ChEBI" id="CHEBI:57287"/>
        <dbReference type="ChEBI" id="CHEBI:57379"/>
        <dbReference type="ChEBI" id="CHEBI:74151"/>
        <dbReference type="EC" id="2.3.1.225"/>
    </reaction>
    <physiologicalReaction direction="left-to-right" evidence="11">
        <dbReference type="Rhea" id="RHEA:36684"/>
    </physiologicalReaction>
</comment>
<dbReference type="OrthoDB" id="430659at2759"/>
<reference evidence="14" key="1">
    <citation type="submission" date="2025-08" db="UniProtKB">
        <authorList>
            <consortium name="Ensembl"/>
        </authorList>
    </citation>
    <scope>IDENTIFICATION</scope>
</reference>
<feature type="transmembrane region" description="Helical" evidence="12">
    <location>
        <begin position="159"/>
        <end position="177"/>
    </location>
</feature>
<feature type="transmembrane region" description="Helical" evidence="12">
    <location>
        <begin position="92"/>
        <end position="118"/>
    </location>
</feature>
<evidence type="ECO:0000256" key="7">
    <source>
        <dbReference type="ARBA" id="ARBA00023136"/>
    </source>
</evidence>
<evidence type="ECO:0000256" key="11">
    <source>
        <dbReference type="ARBA" id="ARBA00047790"/>
    </source>
</evidence>
<dbReference type="STRING" id="109280.ENSHCOP00000014836"/>
<evidence type="ECO:0000256" key="6">
    <source>
        <dbReference type="ARBA" id="ARBA00023034"/>
    </source>
</evidence>
<evidence type="ECO:0000256" key="3">
    <source>
        <dbReference type="ARBA" id="ARBA00022679"/>
    </source>
</evidence>
<dbReference type="OMA" id="GNWSEFM"/>
<feature type="domain" description="Palmitoyltransferase DHHC" evidence="13">
    <location>
        <begin position="210"/>
        <end position="337"/>
    </location>
</feature>
<evidence type="ECO:0000256" key="8">
    <source>
        <dbReference type="ARBA" id="ARBA00023139"/>
    </source>
</evidence>
<dbReference type="Ensembl" id="ENSHCOT00000022573.1">
    <property type="protein sequence ID" value="ENSHCOP00000014836.1"/>
    <property type="gene ID" value="ENSHCOG00000018315.1"/>
</dbReference>
<dbReference type="InterPro" id="IPR039859">
    <property type="entry name" value="PFA4/ZDH16/20/ERF2-like"/>
</dbReference>
<dbReference type="Proteomes" id="UP000264820">
    <property type="component" value="Unplaced"/>
</dbReference>
<evidence type="ECO:0000256" key="10">
    <source>
        <dbReference type="ARBA" id="ARBA00023315"/>
    </source>
</evidence>
<comment type="subcellular location">
    <subcellularLocation>
        <location evidence="1">Golgi apparatus</location>
        <location evidence="1">trans-Golgi network membrane</location>
        <topology evidence="1">Multi-pass membrane protein</topology>
    </subcellularLocation>
</comment>
<dbReference type="GO" id="GO:0019706">
    <property type="term" value="F:protein-cysteine S-palmitoyltransferase activity"/>
    <property type="evidence" value="ECO:0007669"/>
    <property type="project" value="UniProtKB-EC"/>
</dbReference>
<evidence type="ECO:0000256" key="2">
    <source>
        <dbReference type="ARBA" id="ARBA00008574"/>
    </source>
</evidence>
<accession>A0A3Q2YAP7</accession>
<evidence type="ECO:0000256" key="1">
    <source>
        <dbReference type="ARBA" id="ARBA00004166"/>
    </source>
</evidence>
<dbReference type="PANTHER" id="PTHR22883">
    <property type="entry name" value="ZINC FINGER DHHC DOMAIN CONTAINING PROTEIN"/>
    <property type="match status" value="1"/>
</dbReference>
<dbReference type="RefSeq" id="XP_019722397.1">
    <property type="nucleotide sequence ID" value="XM_019866838.1"/>
</dbReference>
<keyword evidence="15" id="KW-1185">Reference proteome</keyword>
<keyword evidence="3 12" id="KW-0808">Transferase</keyword>
<feature type="transmembrane region" description="Helical" evidence="12">
    <location>
        <begin position="130"/>
        <end position="147"/>
    </location>
</feature>
<evidence type="ECO:0000313" key="15">
    <source>
        <dbReference type="Proteomes" id="UP000264820"/>
    </source>
</evidence>
<dbReference type="PROSITE" id="PS50216">
    <property type="entry name" value="DHHC"/>
    <property type="match status" value="1"/>
</dbReference>
<dbReference type="CTD" id="445301"/>
<proteinExistence type="inferred from homology"/>
<evidence type="ECO:0000256" key="4">
    <source>
        <dbReference type="ARBA" id="ARBA00022692"/>
    </source>
</evidence>
<dbReference type="GO" id="GO:0005783">
    <property type="term" value="C:endoplasmic reticulum"/>
    <property type="evidence" value="ECO:0007669"/>
    <property type="project" value="TreeGrafter"/>
</dbReference>
<feature type="transmembrane region" description="Helical" evidence="12">
    <location>
        <begin position="298"/>
        <end position="322"/>
    </location>
</feature>
<keyword evidence="4 12" id="KW-0812">Transmembrane</keyword>
<name>A0A3Q2YAP7_HIPCM</name>
<dbReference type="AlphaFoldDB" id="A0A3Q2YAP7"/>
<sequence length="414" mass="46441">MTKRRDKDEKEPLCCCEYVNRHGERSHVGACCCDCEDLDDACDRFFKREPQSPDALSRVAADISDRVRIPWLGGGARRVDLSVIPPLVFLPALLHLAAFHFLLGVTVLITTPGMLLWYYYFTHRKKARTLFFLSLAVFSLAYMYYVFITKVVPRGGVGAVELGLVTTGMLLTLLGLANTKRGPGFVKATESDPVLEDQLGWSQEAEPSWKNWCSVCRVVRPPRAGHCRICGVCVRRHDHHCVWIDSCVGRDNHRSFLLTLVVFLSTSLYGIGLTLRSVCSEQNVLTALFYCPGVYEEYSASICFTSAWYCAVVSCGVLHLLLTQLLNISYNVTEREARTAVRERSGRRVLWGLAVDTGVHSRGLWANWVEFLTMPEERMPRRCHPGSGDDESCVKVSHYDIHPALGASSRPDDA</sequence>
<evidence type="ECO:0000256" key="5">
    <source>
        <dbReference type="ARBA" id="ARBA00022989"/>
    </source>
</evidence>
<evidence type="ECO:0000313" key="14">
    <source>
        <dbReference type="Ensembl" id="ENSHCOP00000014836.1"/>
    </source>
</evidence>
<dbReference type="GeneTree" id="ENSGT00940000156558"/>
<evidence type="ECO:0000259" key="13">
    <source>
        <dbReference type="Pfam" id="PF01529"/>
    </source>
</evidence>
<dbReference type="Pfam" id="PF01529">
    <property type="entry name" value="DHHC"/>
    <property type="match status" value="1"/>
</dbReference>
<keyword evidence="9" id="KW-0449">Lipoprotein</keyword>
<dbReference type="EC" id="2.3.1.225" evidence="12"/>
<keyword evidence="5 12" id="KW-1133">Transmembrane helix</keyword>
<reference evidence="14" key="2">
    <citation type="submission" date="2025-09" db="UniProtKB">
        <authorList>
            <consortium name="Ensembl"/>
        </authorList>
    </citation>
    <scope>IDENTIFICATION</scope>
</reference>
<feature type="transmembrane region" description="Helical" evidence="12">
    <location>
        <begin position="256"/>
        <end position="278"/>
    </location>
</feature>
<evidence type="ECO:0000256" key="9">
    <source>
        <dbReference type="ARBA" id="ARBA00023288"/>
    </source>
</evidence>
<keyword evidence="10 12" id="KW-0012">Acyltransferase</keyword>